<evidence type="ECO:0000313" key="2">
    <source>
        <dbReference type="Proteomes" id="UP000789366"/>
    </source>
</evidence>
<keyword evidence="2" id="KW-1185">Reference proteome</keyword>
<accession>A0ACA9QZ63</accession>
<reference evidence="1" key="1">
    <citation type="submission" date="2021-06" db="EMBL/GenBank/DDBJ databases">
        <authorList>
            <person name="Kallberg Y."/>
            <person name="Tangrot J."/>
            <person name="Rosling A."/>
        </authorList>
    </citation>
    <scope>NUCLEOTIDE SEQUENCE</scope>
    <source>
        <strain evidence="1">28 12/20/2015</strain>
    </source>
</reference>
<proteinExistence type="predicted"/>
<gene>
    <name evidence="1" type="ORF">SPELUC_LOCUS15755</name>
</gene>
<sequence>MNRYYKYNTCINDHSVVTLAIGDGANDIAMIQEAHVGIGISGRE</sequence>
<name>A0ACA9QZ63_9GLOM</name>
<feature type="non-terminal residue" evidence="1">
    <location>
        <position position="44"/>
    </location>
</feature>
<organism evidence="1 2">
    <name type="scientific">Cetraspora pellucida</name>
    <dbReference type="NCBI Taxonomy" id="1433469"/>
    <lineage>
        <taxon>Eukaryota</taxon>
        <taxon>Fungi</taxon>
        <taxon>Fungi incertae sedis</taxon>
        <taxon>Mucoromycota</taxon>
        <taxon>Glomeromycotina</taxon>
        <taxon>Glomeromycetes</taxon>
        <taxon>Diversisporales</taxon>
        <taxon>Gigasporaceae</taxon>
        <taxon>Cetraspora</taxon>
    </lineage>
</organism>
<protein>
    <submittedName>
        <fullName evidence="1">7548_t:CDS:1</fullName>
    </submittedName>
</protein>
<dbReference type="Proteomes" id="UP000789366">
    <property type="component" value="Unassembled WGS sequence"/>
</dbReference>
<dbReference type="EMBL" id="CAJVPW010053748">
    <property type="protein sequence ID" value="CAG8770587.1"/>
    <property type="molecule type" value="Genomic_DNA"/>
</dbReference>
<comment type="caution">
    <text evidence="1">The sequence shown here is derived from an EMBL/GenBank/DDBJ whole genome shotgun (WGS) entry which is preliminary data.</text>
</comment>
<evidence type="ECO:0000313" key="1">
    <source>
        <dbReference type="EMBL" id="CAG8770587.1"/>
    </source>
</evidence>